<evidence type="ECO:0000256" key="4">
    <source>
        <dbReference type="ARBA" id="ARBA00022833"/>
    </source>
</evidence>
<evidence type="ECO:0000256" key="1">
    <source>
        <dbReference type="ARBA" id="ARBA00022723"/>
    </source>
</evidence>
<dbReference type="PANTHER" id="PTHR23235">
    <property type="entry name" value="KRUEPPEL-LIKE TRANSCRIPTION FACTOR"/>
    <property type="match status" value="1"/>
</dbReference>
<dbReference type="Proteomes" id="UP001497623">
    <property type="component" value="Unassembled WGS sequence"/>
</dbReference>
<evidence type="ECO:0000256" key="5">
    <source>
        <dbReference type="ARBA" id="ARBA00023242"/>
    </source>
</evidence>
<dbReference type="AlphaFoldDB" id="A0AAV2SLI5"/>
<evidence type="ECO:0000313" key="8">
    <source>
        <dbReference type="EMBL" id="CAL4204701.1"/>
    </source>
</evidence>
<dbReference type="Gene3D" id="3.30.160.60">
    <property type="entry name" value="Classic Zinc Finger"/>
    <property type="match status" value="2"/>
</dbReference>
<keyword evidence="5" id="KW-0539">Nucleus</keyword>
<dbReference type="InterPro" id="IPR036236">
    <property type="entry name" value="Znf_C2H2_sf"/>
</dbReference>
<dbReference type="GO" id="GO:0000981">
    <property type="term" value="F:DNA-binding transcription factor activity, RNA polymerase II-specific"/>
    <property type="evidence" value="ECO:0007669"/>
    <property type="project" value="TreeGrafter"/>
</dbReference>
<evidence type="ECO:0000313" key="9">
    <source>
        <dbReference type="Proteomes" id="UP001497623"/>
    </source>
</evidence>
<reference evidence="8 9" key="1">
    <citation type="submission" date="2024-05" db="EMBL/GenBank/DDBJ databases">
        <authorList>
            <person name="Wallberg A."/>
        </authorList>
    </citation>
    <scope>NUCLEOTIDE SEQUENCE [LARGE SCALE GENOMIC DNA]</scope>
</reference>
<dbReference type="PROSITE" id="PS50157">
    <property type="entry name" value="ZINC_FINGER_C2H2_2"/>
    <property type="match status" value="2"/>
</dbReference>
<dbReference type="SMART" id="SM00355">
    <property type="entry name" value="ZnF_C2H2"/>
    <property type="match status" value="1"/>
</dbReference>
<keyword evidence="9" id="KW-1185">Reference proteome</keyword>
<dbReference type="PROSITE" id="PS00028">
    <property type="entry name" value="ZINC_FINGER_C2H2_1"/>
    <property type="match status" value="1"/>
</dbReference>
<evidence type="ECO:0000256" key="2">
    <source>
        <dbReference type="ARBA" id="ARBA00022737"/>
    </source>
</evidence>
<dbReference type="GO" id="GO:0045893">
    <property type="term" value="P:positive regulation of DNA-templated transcription"/>
    <property type="evidence" value="ECO:0007669"/>
    <property type="project" value="UniProtKB-ARBA"/>
</dbReference>
<sequence>MPSSISQAQPVSRRSPRSISNVERAAICRYQQRHPSVSSASVVAWAQDELGVNVSRNTVSRVLKKAAHDRMLSTQILNNILDDYTKTVVGHTAARQQNIQDMDKSTDVATDAMVGHVHTVNEVSPGDVQKYLQAWISHLRATGHAEEDHLVRIAEKHLQILETSILNSKIQTTINKYFRQSTIYNNSSGLINHHRTQIGNMPFQCNQCDKVFKHRKHLVIHLRIHTGEKPFHCNQCNKAFTQKGNLVT</sequence>
<dbReference type="GO" id="GO:0005694">
    <property type="term" value="C:chromosome"/>
    <property type="evidence" value="ECO:0007669"/>
    <property type="project" value="UniProtKB-ARBA"/>
</dbReference>
<accession>A0AAV2SLI5</accession>
<feature type="domain" description="C2H2-type" evidence="7">
    <location>
        <begin position="203"/>
        <end position="230"/>
    </location>
</feature>
<dbReference type="GO" id="GO:0008270">
    <property type="term" value="F:zinc ion binding"/>
    <property type="evidence" value="ECO:0007669"/>
    <property type="project" value="UniProtKB-KW"/>
</dbReference>
<organism evidence="8 9">
    <name type="scientific">Meganyctiphanes norvegica</name>
    <name type="common">Northern krill</name>
    <name type="synonym">Thysanopoda norvegica</name>
    <dbReference type="NCBI Taxonomy" id="48144"/>
    <lineage>
        <taxon>Eukaryota</taxon>
        <taxon>Metazoa</taxon>
        <taxon>Ecdysozoa</taxon>
        <taxon>Arthropoda</taxon>
        <taxon>Crustacea</taxon>
        <taxon>Multicrustacea</taxon>
        <taxon>Malacostraca</taxon>
        <taxon>Eumalacostraca</taxon>
        <taxon>Eucarida</taxon>
        <taxon>Euphausiacea</taxon>
        <taxon>Euphausiidae</taxon>
        <taxon>Meganyctiphanes</taxon>
    </lineage>
</organism>
<keyword evidence="2" id="KW-0677">Repeat</keyword>
<feature type="domain" description="C2H2-type" evidence="7">
    <location>
        <begin position="231"/>
        <end position="248"/>
    </location>
</feature>
<dbReference type="FunFam" id="3.30.160.60:FF:000394">
    <property type="entry name" value="Zinc finger protein 836"/>
    <property type="match status" value="1"/>
</dbReference>
<evidence type="ECO:0000259" key="7">
    <source>
        <dbReference type="PROSITE" id="PS50157"/>
    </source>
</evidence>
<comment type="caution">
    <text evidence="8">The sequence shown here is derived from an EMBL/GenBank/DDBJ whole genome shotgun (WGS) entry which is preliminary data.</text>
</comment>
<feature type="non-terminal residue" evidence="8">
    <location>
        <position position="248"/>
    </location>
</feature>
<dbReference type="SUPFAM" id="SSF57667">
    <property type="entry name" value="beta-beta-alpha zinc fingers"/>
    <property type="match status" value="1"/>
</dbReference>
<dbReference type="EMBL" id="CAXKWB010080390">
    <property type="protein sequence ID" value="CAL4204701.1"/>
    <property type="molecule type" value="Genomic_DNA"/>
</dbReference>
<dbReference type="InterPro" id="IPR013087">
    <property type="entry name" value="Znf_C2H2_type"/>
</dbReference>
<evidence type="ECO:0000256" key="3">
    <source>
        <dbReference type="ARBA" id="ARBA00022771"/>
    </source>
</evidence>
<keyword evidence="4" id="KW-0862">Zinc</keyword>
<evidence type="ECO:0000256" key="6">
    <source>
        <dbReference type="PROSITE-ProRule" id="PRU00042"/>
    </source>
</evidence>
<dbReference type="FunFam" id="3.30.160.60:FF:001732">
    <property type="entry name" value="Zgc:162936"/>
    <property type="match status" value="1"/>
</dbReference>
<protein>
    <recommendedName>
        <fullName evidence="7">C2H2-type domain-containing protein</fullName>
    </recommendedName>
</protein>
<keyword evidence="3 6" id="KW-0863">Zinc-finger</keyword>
<dbReference type="Gene3D" id="1.10.10.60">
    <property type="entry name" value="Homeodomain-like"/>
    <property type="match status" value="1"/>
</dbReference>
<keyword evidence="1" id="KW-0479">Metal-binding</keyword>
<gene>
    <name evidence="8" type="ORF">MNOR_LOCUS37875</name>
</gene>
<proteinExistence type="predicted"/>
<name>A0AAV2SLI5_MEGNR</name>
<dbReference type="Pfam" id="PF00096">
    <property type="entry name" value="zf-C2H2"/>
    <property type="match status" value="2"/>
</dbReference>
<dbReference type="PANTHER" id="PTHR23235:SF142">
    <property type="entry name" value="ZINC FINGER PROTEIN 384"/>
    <property type="match status" value="1"/>
</dbReference>
<dbReference type="GO" id="GO:0000978">
    <property type="term" value="F:RNA polymerase II cis-regulatory region sequence-specific DNA binding"/>
    <property type="evidence" value="ECO:0007669"/>
    <property type="project" value="TreeGrafter"/>
</dbReference>